<protein>
    <submittedName>
        <fullName evidence="3">Uncharacterized protein</fullName>
    </submittedName>
</protein>
<evidence type="ECO:0000256" key="2">
    <source>
        <dbReference type="SAM" id="Phobius"/>
    </source>
</evidence>
<dbReference type="AlphaFoldDB" id="A0A8J4GIJ9"/>
<feature type="region of interest" description="Disordered" evidence="1">
    <location>
        <begin position="112"/>
        <end position="136"/>
    </location>
</feature>
<name>A0A8J4GIJ9_9CHLO</name>
<evidence type="ECO:0000256" key="1">
    <source>
        <dbReference type="SAM" id="MobiDB-lite"/>
    </source>
</evidence>
<reference evidence="3" key="1">
    <citation type="journal article" date="2021" name="Proc. Natl. Acad. Sci. U.S.A.">
        <title>Three genomes in the algal genus Volvox reveal the fate of a haploid sex-determining region after a transition to homothallism.</title>
        <authorList>
            <person name="Yamamoto K."/>
            <person name="Hamaji T."/>
            <person name="Kawai-Toyooka H."/>
            <person name="Matsuzaki R."/>
            <person name="Takahashi F."/>
            <person name="Nishimura Y."/>
            <person name="Kawachi M."/>
            <person name="Noguchi H."/>
            <person name="Minakuchi Y."/>
            <person name="Umen J.G."/>
            <person name="Toyoda A."/>
            <person name="Nozaki H."/>
        </authorList>
    </citation>
    <scope>NUCLEOTIDE SEQUENCE</scope>
    <source>
        <strain evidence="3">NIES-3785</strain>
    </source>
</reference>
<keyword evidence="2" id="KW-0472">Membrane</keyword>
<proteinExistence type="predicted"/>
<organism evidence="3 4">
    <name type="scientific">Volvox reticuliferus</name>
    <dbReference type="NCBI Taxonomy" id="1737510"/>
    <lineage>
        <taxon>Eukaryota</taxon>
        <taxon>Viridiplantae</taxon>
        <taxon>Chlorophyta</taxon>
        <taxon>core chlorophytes</taxon>
        <taxon>Chlorophyceae</taxon>
        <taxon>CS clade</taxon>
        <taxon>Chlamydomonadales</taxon>
        <taxon>Volvocaceae</taxon>
        <taxon>Volvox</taxon>
    </lineage>
</organism>
<keyword evidence="2" id="KW-0812">Transmembrane</keyword>
<dbReference type="Proteomes" id="UP000722791">
    <property type="component" value="Unassembled WGS sequence"/>
</dbReference>
<feature type="transmembrane region" description="Helical" evidence="2">
    <location>
        <begin position="29"/>
        <end position="48"/>
    </location>
</feature>
<keyword evidence="2" id="KW-1133">Transmembrane helix</keyword>
<evidence type="ECO:0000313" key="4">
    <source>
        <dbReference type="Proteomes" id="UP000722791"/>
    </source>
</evidence>
<sequence length="136" mass="15203">MASPISPPSTRRLWTLTKIWAAVRDVPEVAILALLGAGALGMGGYTYYREMWTAAGESFPSIEVRRDPDKQLALTGEPHKPSFFYRIAQWKVDDKGYNIGIFDNRAMPYEHNLPTQGKAHSGARYEPNNSTKSVTM</sequence>
<evidence type="ECO:0000313" key="3">
    <source>
        <dbReference type="EMBL" id="GIM07873.1"/>
    </source>
</evidence>
<gene>
    <name evidence="3" type="ORF">Vretimale_11929</name>
</gene>
<feature type="compositionally biased region" description="Polar residues" evidence="1">
    <location>
        <begin position="127"/>
        <end position="136"/>
    </location>
</feature>
<comment type="caution">
    <text evidence="3">The sequence shown here is derived from an EMBL/GenBank/DDBJ whole genome shotgun (WGS) entry which is preliminary data.</text>
</comment>
<dbReference type="EMBL" id="BNCQ01000025">
    <property type="protein sequence ID" value="GIM07873.1"/>
    <property type="molecule type" value="Genomic_DNA"/>
</dbReference>
<accession>A0A8J4GIJ9</accession>